<evidence type="ECO:0000313" key="7">
    <source>
        <dbReference type="EMBL" id="OIO64533.1"/>
    </source>
</evidence>
<evidence type="ECO:0000256" key="5">
    <source>
        <dbReference type="RuleBase" id="RU000660"/>
    </source>
</evidence>
<reference evidence="7 8" key="1">
    <citation type="journal article" date="2016" name="Environ. Microbiol.">
        <title>Genomic resolution of a cold subsurface aquifer community provides metabolic insights for novel microbes adapted to high CO concentrations.</title>
        <authorList>
            <person name="Probst A.J."/>
            <person name="Castelle C.J."/>
            <person name="Singh A."/>
            <person name="Brown C.T."/>
            <person name="Anantharaman K."/>
            <person name="Sharon I."/>
            <person name="Hug L.A."/>
            <person name="Burstein D."/>
            <person name="Emerson J.B."/>
            <person name="Thomas B.C."/>
            <person name="Banfield J.F."/>
        </authorList>
    </citation>
    <scope>NUCLEOTIDE SEQUENCE [LARGE SCALE GENOMIC DNA]</scope>
    <source>
        <strain evidence="7">CG1_02_39_135</strain>
    </source>
</reference>
<evidence type="ECO:0000256" key="3">
    <source>
        <dbReference type="ARBA" id="ARBA00023274"/>
    </source>
</evidence>
<dbReference type="PANTHER" id="PTHR14413:SF16">
    <property type="entry name" value="LARGE RIBOSOMAL SUBUNIT PROTEIN BL17M"/>
    <property type="match status" value="1"/>
</dbReference>
<evidence type="ECO:0000256" key="2">
    <source>
        <dbReference type="ARBA" id="ARBA00022980"/>
    </source>
</evidence>
<evidence type="ECO:0000256" key="4">
    <source>
        <dbReference type="ARBA" id="ARBA00035494"/>
    </source>
</evidence>
<dbReference type="NCBIfam" id="TIGR00059">
    <property type="entry name" value="L17"/>
    <property type="match status" value="1"/>
</dbReference>
<evidence type="ECO:0000256" key="1">
    <source>
        <dbReference type="ARBA" id="ARBA00008777"/>
    </source>
</evidence>
<dbReference type="EMBL" id="MNWX01000044">
    <property type="protein sequence ID" value="OIO64533.1"/>
    <property type="molecule type" value="Genomic_DNA"/>
</dbReference>
<name>A0A1J4Y139_9BACT</name>
<dbReference type="Proteomes" id="UP000182693">
    <property type="component" value="Unassembled WGS sequence"/>
</dbReference>
<dbReference type="GO" id="GO:0006412">
    <property type="term" value="P:translation"/>
    <property type="evidence" value="ECO:0007669"/>
    <property type="project" value="InterPro"/>
</dbReference>
<dbReference type="InterPro" id="IPR047859">
    <property type="entry name" value="Ribosomal_bL17_CS"/>
</dbReference>
<dbReference type="InterPro" id="IPR036373">
    <property type="entry name" value="Ribosomal_bL17_sf"/>
</dbReference>
<comment type="similarity">
    <text evidence="1 5">Belongs to the bacterial ribosomal protein bL17 family.</text>
</comment>
<dbReference type="GO" id="GO:0003735">
    <property type="term" value="F:structural constituent of ribosome"/>
    <property type="evidence" value="ECO:0007669"/>
    <property type="project" value="InterPro"/>
</dbReference>
<dbReference type="InterPro" id="IPR000456">
    <property type="entry name" value="Ribosomal_bL17"/>
</dbReference>
<dbReference type="Pfam" id="PF01196">
    <property type="entry name" value="Ribosomal_L17"/>
    <property type="match status" value="1"/>
</dbReference>
<dbReference type="STRING" id="1805425.AUJ30_02300"/>
<sequence length="116" mass="13647">MRHLVKGKKFHRKKGQRTALFKSLINNLILKEKIETTEAKAREIRPKIEKLITLGKKQNLSSLRLLINRLNKKAGQKIYYQLAPRYQDRNGGYMRIIKGVKRRKKDGAEMTIIEFV</sequence>
<protein>
    <recommendedName>
        <fullName evidence="4 6">50S ribosomal protein L17</fullName>
    </recommendedName>
</protein>
<dbReference type="PANTHER" id="PTHR14413">
    <property type="entry name" value="RIBOSOMAL PROTEIN L17"/>
    <property type="match status" value="1"/>
</dbReference>
<keyword evidence="3 5" id="KW-0687">Ribonucleoprotein</keyword>
<organism evidence="7 8">
    <name type="scientific">Candidatus Wolfebacteria bacterium CG1_02_39_135</name>
    <dbReference type="NCBI Taxonomy" id="1805425"/>
    <lineage>
        <taxon>Bacteria</taxon>
        <taxon>Candidatus Wolfeibacteriota</taxon>
    </lineage>
</organism>
<dbReference type="PROSITE" id="PS01167">
    <property type="entry name" value="RIBOSOMAL_L17"/>
    <property type="match status" value="1"/>
</dbReference>
<gene>
    <name evidence="7" type="ORF">AUJ30_02300</name>
</gene>
<keyword evidence="2 5" id="KW-0689">Ribosomal protein</keyword>
<dbReference type="GO" id="GO:0022625">
    <property type="term" value="C:cytosolic large ribosomal subunit"/>
    <property type="evidence" value="ECO:0007669"/>
    <property type="project" value="TreeGrafter"/>
</dbReference>
<dbReference type="SUPFAM" id="SSF64263">
    <property type="entry name" value="Prokaryotic ribosomal protein L17"/>
    <property type="match status" value="1"/>
</dbReference>
<dbReference type="Gene3D" id="3.90.1030.10">
    <property type="entry name" value="Ribosomal protein L17"/>
    <property type="match status" value="1"/>
</dbReference>
<evidence type="ECO:0000256" key="6">
    <source>
        <dbReference type="RuleBase" id="RU000661"/>
    </source>
</evidence>
<dbReference type="AlphaFoldDB" id="A0A1J4Y139"/>
<comment type="caution">
    <text evidence="7">The sequence shown here is derived from an EMBL/GenBank/DDBJ whole genome shotgun (WGS) entry which is preliminary data.</text>
</comment>
<evidence type="ECO:0000313" key="8">
    <source>
        <dbReference type="Proteomes" id="UP000182693"/>
    </source>
</evidence>
<accession>A0A1J4Y139</accession>
<proteinExistence type="inferred from homology"/>